<protein>
    <submittedName>
        <fullName evidence="1">Uncharacterized protein</fullName>
    </submittedName>
</protein>
<name>A0A482XJ16_LAOST</name>
<dbReference type="Proteomes" id="UP000291343">
    <property type="component" value="Unassembled WGS sequence"/>
</dbReference>
<proteinExistence type="predicted"/>
<accession>A0A482XJ16</accession>
<evidence type="ECO:0000313" key="1">
    <source>
        <dbReference type="EMBL" id="RZF45510.1"/>
    </source>
</evidence>
<dbReference type="AlphaFoldDB" id="A0A482XJ16"/>
<keyword evidence="2" id="KW-1185">Reference proteome</keyword>
<evidence type="ECO:0000313" key="2">
    <source>
        <dbReference type="Proteomes" id="UP000291343"/>
    </source>
</evidence>
<reference evidence="1 2" key="1">
    <citation type="journal article" date="2017" name="Gigascience">
        <title>Genome sequence of the small brown planthopper, Laodelphax striatellus.</title>
        <authorList>
            <person name="Zhu J."/>
            <person name="Jiang F."/>
            <person name="Wang X."/>
            <person name="Yang P."/>
            <person name="Bao Y."/>
            <person name="Zhao W."/>
            <person name="Wang W."/>
            <person name="Lu H."/>
            <person name="Wang Q."/>
            <person name="Cui N."/>
            <person name="Li J."/>
            <person name="Chen X."/>
            <person name="Luo L."/>
            <person name="Yu J."/>
            <person name="Kang L."/>
            <person name="Cui F."/>
        </authorList>
    </citation>
    <scope>NUCLEOTIDE SEQUENCE [LARGE SCALE GENOMIC DNA]</scope>
    <source>
        <strain evidence="1">Lst14</strain>
    </source>
</reference>
<comment type="caution">
    <text evidence="1">The sequence shown here is derived from an EMBL/GenBank/DDBJ whole genome shotgun (WGS) entry which is preliminary data.</text>
</comment>
<organism evidence="1 2">
    <name type="scientific">Laodelphax striatellus</name>
    <name type="common">Small brown planthopper</name>
    <name type="synonym">Delphax striatella</name>
    <dbReference type="NCBI Taxonomy" id="195883"/>
    <lineage>
        <taxon>Eukaryota</taxon>
        <taxon>Metazoa</taxon>
        <taxon>Ecdysozoa</taxon>
        <taxon>Arthropoda</taxon>
        <taxon>Hexapoda</taxon>
        <taxon>Insecta</taxon>
        <taxon>Pterygota</taxon>
        <taxon>Neoptera</taxon>
        <taxon>Paraneoptera</taxon>
        <taxon>Hemiptera</taxon>
        <taxon>Auchenorrhyncha</taxon>
        <taxon>Fulgoroidea</taxon>
        <taxon>Delphacidae</taxon>
        <taxon>Criomorphinae</taxon>
        <taxon>Laodelphax</taxon>
    </lineage>
</organism>
<dbReference type="InParanoid" id="A0A482XJ16"/>
<sequence>MQVMEAMLEVWEVMEDTLELVWVMEDTAEPVLVMEVWEVMEVMLEQDTRLRNGEIDDLKRKNQNLKA</sequence>
<dbReference type="EMBL" id="QKKF02008888">
    <property type="protein sequence ID" value="RZF45510.1"/>
    <property type="molecule type" value="Genomic_DNA"/>
</dbReference>
<gene>
    <name evidence="1" type="ORF">LSTR_LSTR016979</name>
</gene>